<protein>
    <submittedName>
        <fullName evidence="2">NmrA family protein</fullName>
    </submittedName>
</protein>
<dbReference type="Pfam" id="PF05368">
    <property type="entry name" value="NmrA"/>
    <property type="match status" value="1"/>
</dbReference>
<accession>A0AAD2Y4H2</accession>
<proteinExistence type="predicted"/>
<dbReference type="SUPFAM" id="SSF51735">
    <property type="entry name" value="NAD(P)-binding Rossmann-fold domains"/>
    <property type="match status" value="1"/>
</dbReference>
<dbReference type="RefSeq" id="WP_006269653.1">
    <property type="nucleotide sequence ID" value="NZ_AICQ01000008.1"/>
</dbReference>
<evidence type="ECO:0000259" key="1">
    <source>
        <dbReference type="Pfam" id="PF05368"/>
    </source>
</evidence>
<dbReference type="PANTHER" id="PTHR47129:SF1">
    <property type="entry name" value="NMRA-LIKE DOMAIN-CONTAINING PROTEIN"/>
    <property type="match status" value="1"/>
</dbReference>
<reference evidence="2 3" key="1">
    <citation type="submission" date="2012-01" db="EMBL/GenBank/DDBJ databases">
        <authorList>
            <person name="Harkins D.M."/>
            <person name="Madupu R."/>
            <person name="Durkin A.S."/>
            <person name="Torralba M."/>
            <person name="Methe B."/>
            <person name="Sutton G.G."/>
            <person name="Nelson K.E."/>
        </authorList>
    </citation>
    <scope>NUCLEOTIDE SEQUENCE [LARGE SCALE GENOMIC DNA]</scope>
    <source>
        <strain evidence="2 3">SK53</strain>
    </source>
</reference>
<gene>
    <name evidence="2" type="ORF">HMPREF1044_0132</name>
</gene>
<dbReference type="InterPro" id="IPR036291">
    <property type="entry name" value="NAD(P)-bd_dom_sf"/>
</dbReference>
<feature type="domain" description="NmrA-like" evidence="1">
    <location>
        <begin position="4"/>
        <end position="248"/>
    </location>
</feature>
<dbReference type="CDD" id="cd05269">
    <property type="entry name" value="TMR_SDR_a"/>
    <property type="match status" value="1"/>
</dbReference>
<evidence type="ECO:0000313" key="3">
    <source>
        <dbReference type="Proteomes" id="UP000005070"/>
    </source>
</evidence>
<dbReference type="EMBL" id="AICQ01000008">
    <property type="protein sequence ID" value="EID22022.1"/>
    <property type="molecule type" value="Genomic_DNA"/>
</dbReference>
<dbReference type="InterPro" id="IPR052718">
    <property type="entry name" value="NmrA-type_oxidoreductase"/>
</dbReference>
<dbReference type="AlphaFoldDB" id="A0AAD2Y4H2"/>
<dbReference type="Gene3D" id="3.40.50.720">
    <property type="entry name" value="NAD(P)-binding Rossmann-like Domain"/>
    <property type="match status" value="1"/>
</dbReference>
<dbReference type="Proteomes" id="UP000005070">
    <property type="component" value="Unassembled WGS sequence"/>
</dbReference>
<comment type="caution">
    <text evidence="2">The sequence shown here is derived from an EMBL/GenBank/DDBJ whole genome shotgun (WGS) entry which is preliminary data.</text>
</comment>
<dbReference type="PANTHER" id="PTHR47129">
    <property type="entry name" value="QUINONE OXIDOREDUCTASE 2"/>
    <property type="match status" value="1"/>
</dbReference>
<evidence type="ECO:0000313" key="2">
    <source>
        <dbReference type="EMBL" id="EID22022.1"/>
    </source>
</evidence>
<name>A0AAD2Y4H2_STRCV</name>
<dbReference type="GeneID" id="93847399"/>
<sequence length="285" mass="31392">MIYTITSATGQLGQKVVAEAQKQLDTNEIRLSVRSPQKASQYAAAGIDVRAADYLDVDSMVEAWSGTDVLIYIPSISHPSIVRVPEFENSVVAAERAGVKHFIFVGFFADQVNSPFHMAAFFAYANTRLASAGFSYSIIKNAMYADPLVPYLPELIERKAVIYPMGNSKMSFISREDSAVAIVKLAISSALQGKTYILTQGRNYTMLELADLLSEISGHEIDYQPVTVEEFAALYDQPKGFGVVLASLYQAGSQGCLDIVTDDFRTITGRQATDLKTYMKKNYQK</sequence>
<dbReference type="Gene3D" id="3.90.25.10">
    <property type="entry name" value="UDP-galactose 4-epimerase, domain 1"/>
    <property type="match status" value="1"/>
</dbReference>
<dbReference type="InterPro" id="IPR008030">
    <property type="entry name" value="NmrA-like"/>
</dbReference>
<organism evidence="2 3">
    <name type="scientific">Streptococcus constellatus subsp. constellatus SK53</name>
    <dbReference type="NCBI Taxonomy" id="1095730"/>
    <lineage>
        <taxon>Bacteria</taxon>
        <taxon>Bacillati</taxon>
        <taxon>Bacillota</taxon>
        <taxon>Bacilli</taxon>
        <taxon>Lactobacillales</taxon>
        <taxon>Streptococcaceae</taxon>
        <taxon>Streptococcus</taxon>
        <taxon>Streptococcus anginosus group</taxon>
    </lineage>
</organism>